<dbReference type="SMART" id="SM00320">
    <property type="entry name" value="WD40"/>
    <property type="match status" value="2"/>
</dbReference>
<feature type="repeat" description="CHCR" evidence="5">
    <location>
        <begin position="597"/>
        <end position="739"/>
    </location>
</feature>
<dbReference type="GO" id="GO:0009267">
    <property type="term" value="P:cellular response to starvation"/>
    <property type="evidence" value="ECO:0007669"/>
    <property type="project" value="TreeGrafter"/>
</dbReference>
<keyword evidence="4" id="KW-0458">Lysosome</keyword>
<feature type="region of interest" description="Disordered" evidence="6">
    <location>
        <begin position="1"/>
        <end position="25"/>
    </location>
</feature>
<dbReference type="InterPro" id="IPR057780">
    <property type="entry name" value="Beta-prop_Vps41"/>
</dbReference>
<dbReference type="SUPFAM" id="SSF50978">
    <property type="entry name" value="WD40 repeat-like"/>
    <property type="match status" value="1"/>
</dbReference>
<dbReference type="InterPro" id="IPR045111">
    <property type="entry name" value="Vps41/Vps8"/>
</dbReference>
<dbReference type="PROSITE" id="PS50236">
    <property type="entry name" value="CHCR"/>
    <property type="match status" value="1"/>
</dbReference>
<dbReference type="InterPro" id="IPR000547">
    <property type="entry name" value="Clathrin_H-chain/VPS_repeat"/>
</dbReference>
<accession>A0A0N4UXJ6</accession>
<dbReference type="GO" id="GO:0005770">
    <property type="term" value="C:late endosome"/>
    <property type="evidence" value="ECO:0007669"/>
    <property type="project" value="TreeGrafter"/>
</dbReference>
<evidence type="ECO:0000259" key="7">
    <source>
        <dbReference type="Pfam" id="PF23411"/>
    </source>
</evidence>
<comment type="subcellular location">
    <subcellularLocation>
        <location evidence="1">Lysosome</location>
    </subcellularLocation>
</comment>
<dbReference type="AlphaFoldDB" id="A0A0N4UXJ6"/>
<dbReference type="GO" id="GO:0005764">
    <property type="term" value="C:lysosome"/>
    <property type="evidence" value="ECO:0007669"/>
    <property type="project" value="UniProtKB-SubCell"/>
</dbReference>
<evidence type="ECO:0000313" key="8">
    <source>
        <dbReference type="EMBL" id="VDD86824.1"/>
    </source>
</evidence>
<dbReference type="InterPro" id="IPR016024">
    <property type="entry name" value="ARM-type_fold"/>
</dbReference>
<dbReference type="SUPFAM" id="SSF48371">
    <property type="entry name" value="ARM repeat"/>
    <property type="match status" value="1"/>
</dbReference>
<evidence type="ECO:0000256" key="5">
    <source>
        <dbReference type="PROSITE-ProRule" id="PRU01006"/>
    </source>
</evidence>
<organism evidence="10">
    <name type="scientific">Enterobius vermicularis</name>
    <name type="common">Human pinworm</name>
    <dbReference type="NCBI Taxonomy" id="51028"/>
    <lineage>
        <taxon>Eukaryota</taxon>
        <taxon>Metazoa</taxon>
        <taxon>Ecdysozoa</taxon>
        <taxon>Nematoda</taxon>
        <taxon>Chromadorea</taxon>
        <taxon>Rhabditida</taxon>
        <taxon>Spirurina</taxon>
        <taxon>Oxyuridomorpha</taxon>
        <taxon>Oxyuroidea</taxon>
        <taxon>Oxyuridae</taxon>
        <taxon>Enterobius</taxon>
    </lineage>
</organism>
<evidence type="ECO:0000256" key="4">
    <source>
        <dbReference type="ARBA" id="ARBA00023228"/>
    </source>
</evidence>
<dbReference type="InterPro" id="IPR011990">
    <property type="entry name" value="TPR-like_helical_dom_sf"/>
</dbReference>
<gene>
    <name evidence="8" type="ORF">EVEC_LOCUS1967</name>
</gene>
<keyword evidence="3" id="KW-0653">Protein transport</keyword>
<dbReference type="GO" id="GO:0034058">
    <property type="term" value="P:endosomal vesicle fusion"/>
    <property type="evidence" value="ECO:0007669"/>
    <property type="project" value="TreeGrafter"/>
</dbReference>
<proteinExistence type="predicted"/>
<dbReference type="OrthoDB" id="244107at2759"/>
<name>A0A0N4UXJ6_ENTVE</name>
<evidence type="ECO:0000313" key="10">
    <source>
        <dbReference type="WBParaSite" id="EVEC_0000225901-mRNA-1"/>
    </source>
</evidence>
<dbReference type="InterPro" id="IPR001680">
    <property type="entry name" value="WD40_rpt"/>
</dbReference>
<evidence type="ECO:0000313" key="9">
    <source>
        <dbReference type="Proteomes" id="UP000274131"/>
    </source>
</evidence>
<feature type="domain" description="Vps41 beta-propeller" evidence="7">
    <location>
        <begin position="36"/>
        <end position="382"/>
    </location>
</feature>
<dbReference type="Gene3D" id="2.130.10.10">
    <property type="entry name" value="YVTN repeat-like/Quinoprotein amine dehydrogenase"/>
    <property type="match status" value="1"/>
</dbReference>
<dbReference type="GO" id="GO:0030897">
    <property type="term" value="C:HOPS complex"/>
    <property type="evidence" value="ECO:0007669"/>
    <property type="project" value="TreeGrafter"/>
</dbReference>
<keyword evidence="9" id="KW-1185">Reference proteome</keyword>
<keyword evidence="2" id="KW-0813">Transport</keyword>
<dbReference type="InterPro" id="IPR036322">
    <property type="entry name" value="WD40_repeat_dom_sf"/>
</dbReference>
<sequence>MSGKALTEDGLDNPVENTASSASGDDEEMLLEPRFKYTRILNNMPSILAKDSASSIAVHDKFIAIGSQNGYVYIIDHLGNLHPENTARHHRCAVTCVVVDLSGNYMISCASDARICICSIGSTELKQVTLDLKFVTKCVAISPDFGRRNSGQPFITGDRDLVLYEKKLFLNYRSSTLYQGMDRDGYILQISWHGPYVLFTNNTGSRVYDRSLDRIIALIQPSQDEITNHAWKGSPSHCWLNDAKFAVAWNNSIRVCAVIEASDFQRVDKSVPEKKVEVHYSWKLDMYIADISYTLKDSSLENWAEIVVFGLKKPLSEKRPNDEMDVVLSLLEPEDLDSYILTAEDRLEMRNCGSSALRDFHMAALPYESLYFLLAPKDFIEARPCSADDRVRWYVDNGMLREAMHYANEHENQLVEISAVDIGKEYVNTLIEQGKFSQAAACLKIVCGRKKDRWEYYVNEFEQHNVVLQLAKYIPTKDPQLEPESYQSILVAALYNHPVLFYRLIKVWNPDIYRVGAITDMAMKRVINDHLSEKDAISIYRSLASLYTYERKYEQALKLYLSMNDKSVFSLIERYHLIEMVKYDVAKLMQIDSSLALRLLIDNHGCLRAKDVISQLAQFPELQLAYLNMLYERNEEEEFADLAVELYAKHEPEKLLPFLRKSESYDIAKALDVCEKNELINEMVFLLGRSGNLIRALNLLIKKLNRIDLAIDFCLETDDGDLWEALIDSSMSEPESITKLLNIAGNYIDPLNIIEKARIVSIPCDMVIPGLRESLAKILSDYELQVQVQNGCRMVTLEDCSNLFRRFVDACKRPASVKSTSHCVICR</sequence>
<evidence type="ECO:0000256" key="1">
    <source>
        <dbReference type="ARBA" id="ARBA00004371"/>
    </source>
</evidence>
<dbReference type="Pfam" id="PF23411">
    <property type="entry name" value="Beta-prop_Vps41"/>
    <property type="match status" value="1"/>
</dbReference>
<reference evidence="10" key="1">
    <citation type="submission" date="2017-02" db="UniProtKB">
        <authorList>
            <consortium name="WormBaseParasite"/>
        </authorList>
    </citation>
    <scope>IDENTIFICATION</scope>
</reference>
<dbReference type="EMBL" id="UXUI01007295">
    <property type="protein sequence ID" value="VDD86824.1"/>
    <property type="molecule type" value="Genomic_DNA"/>
</dbReference>
<dbReference type="Proteomes" id="UP000274131">
    <property type="component" value="Unassembled WGS sequence"/>
</dbReference>
<evidence type="ECO:0000256" key="3">
    <source>
        <dbReference type="ARBA" id="ARBA00022927"/>
    </source>
</evidence>
<dbReference type="PANTHER" id="PTHR12616:SF1">
    <property type="entry name" value="VACUOLAR PROTEIN SORTING-ASSOCIATED PROTEIN 41 HOMOLOG"/>
    <property type="match status" value="1"/>
</dbReference>
<dbReference type="Pfam" id="PF23556">
    <property type="entry name" value="TPR_Vps41"/>
    <property type="match status" value="1"/>
</dbReference>
<dbReference type="WBParaSite" id="EVEC_0000225901-mRNA-1">
    <property type="protein sequence ID" value="EVEC_0000225901-mRNA-1"/>
    <property type="gene ID" value="EVEC_0000225901"/>
</dbReference>
<dbReference type="STRING" id="51028.A0A0N4UXJ6"/>
<dbReference type="GO" id="GO:0016236">
    <property type="term" value="P:macroautophagy"/>
    <property type="evidence" value="ECO:0007669"/>
    <property type="project" value="TreeGrafter"/>
</dbReference>
<evidence type="ECO:0000256" key="2">
    <source>
        <dbReference type="ARBA" id="ARBA00022448"/>
    </source>
</evidence>
<dbReference type="PANTHER" id="PTHR12616">
    <property type="entry name" value="VACUOLAR PROTEIN SORTING VPS41"/>
    <property type="match status" value="1"/>
</dbReference>
<dbReference type="SMART" id="SM00299">
    <property type="entry name" value="CLH"/>
    <property type="match status" value="1"/>
</dbReference>
<reference evidence="8 9" key="2">
    <citation type="submission" date="2018-10" db="EMBL/GenBank/DDBJ databases">
        <authorList>
            <consortium name="Pathogen Informatics"/>
        </authorList>
    </citation>
    <scope>NUCLEOTIDE SEQUENCE [LARGE SCALE GENOMIC DNA]</scope>
</reference>
<dbReference type="GO" id="GO:0006623">
    <property type="term" value="P:protein targeting to vacuole"/>
    <property type="evidence" value="ECO:0007669"/>
    <property type="project" value="InterPro"/>
</dbReference>
<protein>
    <submittedName>
        <fullName evidence="10">Vacuolar protein sorting-associated protein 41 homolog</fullName>
    </submittedName>
</protein>
<dbReference type="InterPro" id="IPR015943">
    <property type="entry name" value="WD40/YVTN_repeat-like_dom_sf"/>
</dbReference>
<dbReference type="Gene3D" id="1.25.40.10">
    <property type="entry name" value="Tetratricopeptide repeat domain"/>
    <property type="match status" value="1"/>
</dbReference>
<evidence type="ECO:0000256" key="6">
    <source>
        <dbReference type="SAM" id="MobiDB-lite"/>
    </source>
</evidence>